<reference evidence="1" key="2">
    <citation type="journal article" date="2023" name="BMC Genomics">
        <title>Pest status, molecular evolution, and epigenetic factors derived from the genome assembly of Frankliniella fusca, a thysanopteran phytovirus vector.</title>
        <authorList>
            <person name="Catto M.A."/>
            <person name="Labadie P.E."/>
            <person name="Jacobson A.L."/>
            <person name="Kennedy G.G."/>
            <person name="Srinivasan R."/>
            <person name="Hunt B.G."/>
        </authorList>
    </citation>
    <scope>NUCLEOTIDE SEQUENCE</scope>
    <source>
        <strain evidence="1">PL_HMW_Pooled</strain>
    </source>
</reference>
<organism evidence="1 2">
    <name type="scientific">Frankliniella fusca</name>
    <dbReference type="NCBI Taxonomy" id="407009"/>
    <lineage>
        <taxon>Eukaryota</taxon>
        <taxon>Metazoa</taxon>
        <taxon>Ecdysozoa</taxon>
        <taxon>Arthropoda</taxon>
        <taxon>Hexapoda</taxon>
        <taxon>Insecta</taxon>
        <taxon>Pterygota</taxon>
        <taxon>Neoptera</taxon>
        <taxon>Paraneoptera</taxon>
        <taxon>Thysanoptera</taxon>
        <taxon>Terebrantia</taxon>
        <taxon>Thripoidea</taxon>
        <taxon>Thripidae</taxon>
        <taxon>Frankliniella</taxon>
    </lineage>
</organism>
<dbReference type="Proteomes" id="UP001219518">
    <property type="component" value="Unassembled WGS sequence"/>
</dbReference>
<reference evidence="1" key="1">
    <citation type="submission" date="2021-07" db="EMBL/GenBank/DDBJ databases">
        <authorList>
            <person name="Catto M.A."/>
            <person name="Jacobson A."/>
            <person name="Kennedy G."/>
            <person name="Labadie P."/>
            <person name="Hunt B.G."/>
            <person name="Srinivasan R."/>
        </authorList>
    </citation>
    <scope>NUCLEOTIDE SEQUENCE</scope>
    <source>
        <strain evidence="1">PL_HMW_Pooled</strain>
        <tissue evidence="1">Head</tissue>
    </source>
</reference>
<dbReference type="EMBL" id="JAHWGI010000134">
    <property type="protein sequence ID" value="KAK3909914.1"/>
    <property type="molecule type" value="Genomic_DNA"/>
</dbReference>
<evidence type="ECO:0000313" key="1">
    <source>
        <dbReference type="EMBL" id="KAK3909914.1"/>
    </source>
</evidence>
<protein>
    <submittedName>
        <fullName evidence="1">Uncharacterized protein</fullName>
    </submittedName>
</protein>
<sequence length="77" mass="8294">MTKERARLYYGRVPAALRRALCALLERRRRRGGDTSASSGKTVFAACVASSRIVLAGVLTVGPQRLARRPAAPPVSE</sequence>
<evidence type="ECO:0000313" key="2">
    <source>
        <dbReference type="Proteomes" id="UP001219518"/>
    </source>
</evidence>
<accession>A0AAE1GVU1</accession>
<comment type="caution">
    <text evidence="1">The sequence shown here is derived from an EMBL/GenBank/DDBJ whole genome shotgun (WGS) entry which is preliminary data.</text>
</comment>
<proteinExistence type="predicted"/>
<name>A0AAE1GVU1_9NEOP</name>
<keyword evidence="2" id="KW-1185">Reference proteome</keyword>
<gene>
    <name evidence="1" type="ORF">KUF71_019923</name>
</gene>
<dbReference type="AlphaFoldDB" id="A0AAE1GVU1"/>